<sequence length="324" mass="37502">MKFSKVTITFFLIPVFLIAREEPSAFGAGDLSSDDPYGLTHEEKVILETKKTLSKVAMKTSTQESVIDSLKERVDGLQSVVENLNLQSHQNKVNLYKLDKQTSQEFRNSEKYAQALSQKLQDNDARFAQLQTKVVQNAEDIKRIKLAISELSKVLDMINARYVSKDDYNQLANDVNQFKKLVLNEFKKLKLQTVRKNPFQNMSNGKVETRAERYVRKKQYAKAIEAYQYLIKKHYRPAHSHYMLGEIYFKQRDYANAISYFKKSASLYKKAHYSPKLLATLVLHTAIAMEKTHDNKNAQLFFQAVISKYPNSKEAKEAKKHLKK</sequence>
<keyword evidence="1" id="KW-0808">Transferase</keyword>
<name>A0A1W1D3B3_9ZZZZ</name>
<dbReference type="PROSITE" id="PS50005">
    <property type="entry name" value="TPR"/>
    <property type="match status" value="1"/>
</dbReference>
<dbReference type="AlphaFoldDB" id="A0A1W1D3B3"/>
<evidence type="ECO:0000313" key="1">
    <source>
        <dbReference type="EMBL" id="SFV75000.1"/>
    </source>
</evidence>
<protein>
    <submittedName>
        <fullName evidence="1">TPR repeat containing exported protein Putative periplasmic protein contains a protein prenylyltransferase domain</fullName>
    </submittedName>
</protein>
<dbReference type="InterPro" id="IPR019734">
    <property type="entry name" value="TPR_rpt"/>
</dbReference>
<accession>A0A1W1D3B3</accession>
<dbReference type="SUPFAM" id="SSF48452">
    <property type="entry name" value="TPR-like"/>
    <property type="match status" value="1"/>
</dbReference>
<organism evidence="1">
    <name type="scientific">hydrothermal vent metagenome</name>
    <dbReference type="NCBI Taxonomy" id="652676"/>
    <lineage>
        <taxon>unclassified sequences</taxon>
        <taxon>metagenomes</taxon>
        <taxon>ecological metagenomes</taxon>
    </lineage>
</organism>
<dbReference type="Pfam" id="PF13432">
    <property type="entry name" value="TPR_16"/>
    <property type="match status" value="1"/>
</dbReference>
<dbReference type="EMBL" id="FPHP01000011">
    <property type="protein sequence ID" value="SFV75000.1"/>
    <property type="molecule type" value="Genomic_DNA"/>
</dbReference>
<reference evidence="1" key="1">
    <citation type="submission" date="2016-10" db="EMBL/GenBank/DDBJ databases">
        <authorList>
            <person name="de Groot N.N."/>
        </authorList>
    </citation>
    <scope>NUCLEOTIDE SEQUENCE</scope>
</reference>
<dbReference type="Pfam" id="PF13174">
    <property type="entry name" value="TPR_6"/>
    <property type="match status" value="1"/>
</dbReference>
<dbReference type="Gene3D" id="1.25.40.10">
    <property type="entry name" value="Tetratricopeptide repeat domain"/>
    <property type="match status" value="1"/>
</dbReference>
<gene>
    <name evidence="1" type="ORF">MNB_SM-3-134</name>
</gene>
<dbReference type="GO" id="GO:0016740">
    <property type="term" value="F:transferase activity"/>
    <property type="evidence" value="ECO:0007669"/>
    <property type="project" value="UniProtKB-KW"/>
</dbReference>
<dbReference type="SMART" id="SM00028">
    <property type="entry name" value="TPR"/>
    <property type="match status" value="1"/>
</dbReference>
<proteinExistence type="predicted"/>
<dbReference type="InterPro" id="IPR011990">
    <property type="entry name" value="TPR-like_helical_dom_sf"/>
</dbReference>